<keyword evidence="1" id="KW-0808">Transferase</keyword>
<dbReference type="InterPro" id="IPR016181">
    <property type="entry name" value="Acyl_CoA_acyltransferase"/>
</dbReference>
<dbReference type="PROSITE" id="PS51186">
    <property type="entry name" value="GNAT"/>
    <property type="match status" value="1"/>
</dbReference>
<dbReference type="Gene3D" id="3.40.630.30">
    <property type="match status" value="1"/>
</dbReference>
<protein>
    <recommendedName>
        <fullName evidence="3">N-acetyltransferase domain-containing protein</fullName>
    </recommendedName>
</protein>
<proteinExistence type="predicted"/>
<evidence type="ECO:0000313" key="5">
    <source>
        <dbReference type="Proteomes" id="UP000188836"/>
    </source>
</evidence>
<comment type="caution">
    <text evidence="4">The sequence shown here is derived from an EMBL/GenBank/DDBJ whole genome shotgun (WGS) entry which is preliminary data.</text>
</comment>
<dbReference type="GO" id="GO:0016747">
    <property type="term" value="F:acyltransferase activity, transferring groups other than amino-acyl groups"/>
    <property type="evidence" value="ECO:0007669"/>
    <property type="project" value="InterPro"/>
</dbReference>
<sequence>MRSENLLHLNHLFPGRDAPTARAGYAFAFSIFRDHDAGMAIRQIGQDEWETARTVRLDALAGSPPGTFAATHAEASTWDEQQWRQWTERRALFIAERDGAPVGSAGGIVTEGKAELVSMWTAPVVRGTGVSDRLVRAVAAWALVGGYPELRLWFVEGNEHAEKLYRRNGFVRTGRERPYAADDPRPEHEMMLLLAVTDR</sequence>
<dbReference type="AlphaFoldDB" id="A0A1W0BLJ7"/>
<reference evidence="4 5" key="1">
    <citation type="journal article" date="2016" name="Antonie Van Leeuwenhoek">
        <title>Nocardia donostiensis sp. nov., isolated from human respiratory specimens.</title>
        <authorList>
            <person name="Ercibengoa M."/>
            <person name="Bell M."/>
            <person name="Marimon J.M."/>
            <person name="Humrighouse B."/>
            <person name="Klenk H.P."/>
            <person name="Potter G."/>
            <person name="Perez-Trallero E."/>
        </authorList>
    </citation>
    <scope>NUCLEOTIDE SEQUENCE [LARGE SCALE GENOMIC DNA]</scope>
    <source>
        <strain evidence="4 5">X1655</strain>
    </source>
</reference>
<dbReference type="InterPro" id="IPR000182">
    <property type="entry name" value="GNAT_dom"/>
</dbReference>
<evidence type="ECO:0000256" key="1">
    <source>
        <dbReference type="ARBA" id="ARBA00022679"/>
    </source>
</evidence>
<dbReference type="Proteomes" id="UP000188836">
    <property type="component" value="Unassembled WGS sequence"/>
</dbReference>
<dbReference type="EMBL" id="MUMY01000008">
    <property type="protein sequence ID" value="ONM48657.1"/>
    <property type="molecule type" value="Genomic_DNA"/>
</dbReference>
<dbReference type="CDD" id="cd04301">
    <property type="entry name" value="NAT_SF"/>
    <property type="match status" value="1"/>
</dbReference>
<evidence type="ECO:0000313" key="4">
    <source>
        <dbReference type="EMBL" id="ONM48657.1"/>
    </source>
</evidence>
<organism evidence="4 5">
    <name type="scientific">Nocardia donostiensis</name>
    <dbReference type="NCBI Taxonomy" id="1538463"/>
    <lineage>
        <taxon>Bacteria</taxon>
        <taxon>Bacillati</taxon>
        <taxon>Actinomycetota</taxon>
        <taxon>Actinomycetes</taxon>
        <taxon>Mycobacteriales</taxon>
        <taxon>Nocardiaceae</taxon>
        <taxon>Nocardia</taxon>
    </lineage>
</organism>
<dbReference type="PANTHER" id="PTHR43877:SF2">
    <property type="entry name" value="AMINOALKYLPHOSPHONATE N-ACETYLTRANSFERASE-RELATED"/>
    <property type="match status" value="1"/>
</dbReference>
<dbReference type="InterPro" id="IPR050832">
    <property type="entry name" value="Bact_Acetyltransf"/>
</dbReference>
<gene>
    <name evidence="4" type="ORF">B0T46_11505</name>
</gene>
<dbReference type="PANTHER" id="PTHR43877">
    <property type="entry name" value="AMINOALKYLPHOSPHONATE N-ACETYLTRANSFERASE-RELATED-RELATED"/>
    <property type="match status" value="1"/>
</dbReference>
<evidence type="ECO:0000259" key="3">
    <source>
        <dbReference type="PROSITE" id="PS51186"/>
    </source>
</evidence>
<evidence type="ECO:0000256" key="2">
    <source>
        <dbReference type="ARBA" id="ARBA00023315"/>
    </source>
</evidence>
<dbReference type="Pfam" id="PF00583">
    <property type="entry name" value="Acetyltransf_1"/>
    <property type="match status" value="1"/>
</dbReference>
<dbReference type="SUPFAM" id="SSF55729">
    <property type="entry name" value="Acyl-CoA N-acyltransferases (Nat)"/>
    <property type="match status" value="1"/>
</dbReference>
<keyword evidence="2" id="KW-0012">Acyltransferase</keyword>
<keyword evidence="5" id="KW-1185">Reference proteome</keyword>
<feature type="domain" description="N-acetyltransferase" evidence="3">
    <location>
        <begin position="39"/>
        <end position="199"/>
    </location>
</feature>
<dbReference type="STRING" id="1538463.B0T36_04180"/>
<name>A0A1W0BLJ7_9NOCA</name>
<accession>A0A1W0BLJ7</accession>
<dbReference type="OrthoDB" id="9799092at2"/>